<dbReference type="RefSeq" id="WP_092310744.1">
    <property type="nucleotide sequence ID" value="NZ_FNTJ01000001.1"/>
</dbReference>
<evidence type="ECO:0000256" key="4">
    <source>
        <dbReference type="ARBA" id="ARBA00023136"/>
    </source>
</evidence>
<feature type="domain" description="Major facilitator superfamily (MFS) profile" evidence="6">
    <location>
        <begin position="13"/>
        <end position="487"/>
    </location>
</feature>
<feature type="transmembrane region" description="Helical" evidence="5">
    <location>
        <begin position="299"/>
        <end position="320"/>
    </location>
</feature>
<evidence type="ECO:0000256" key="3">
    <source>
        <dbReference type="ARBA" id="ARBA00022989"/>
    </source>
</evidence>
<accession>A0A1H4K7P5</accession>
<dbReference type="InterPro" id="IPR020846">
    <property type="entry name" value="MFS_dom"/>
</dbReference>
<feature type="transmembrane region" description="Helical" evidence="5">
    <location>
        <begin position="399"/>
        <end position="420"/>
    </location>
</feature>
<dbReference type="InterPro" id="IPR036259">
    <property type="entry name" value="MFS_trans_sf"/>
</dbReference>
<comment type="subcellular location">
    <subcellularLocation>
        <location evidence="1">Membrane</location>
        <topology evidence="1">Multi-pass membrane protein</topology>
    </subcellularLocation>
</comment>
<dbReference type="PROSITE" id="PS50850">
    <property type="entry name" value="MFS"/>
    <property type="match status" value="1"/>
</dbReference>
<dbReference type="InterPro" id="IPR011701">
    <property type="entry name" value="MFS"/>
</dbReference>
<evidence type="ECO:0000313" key="8">
    <source>
        <dbReference type="Proteomes" id="UP000198982"/>
    </source>
</evidence>
<proteinExistence type="predicted"/>
<reference evidence="8" key="1">
    <citation type="submission" date="2016-10" db="EMBL/GenBank/DDBJ databases">
        <authorList>
            <person name="Varghese N."/>
            <person name="Submissions S."/>
        </authorList>
    </citation>
    <scope>NUCLEOTIDE SEQUENCE [LARGE SCALE GENOMIC DNA]</scope>
    <source>
        <strain evidence="8">DSM 9751</strain>
    </source>
</reference>
<feature type="transmembrane region" description="Helical" evidence="5">
    <location>
        <begin position="169"/>
        <end position="188"/>
    </location>
</feature>
<dbReference type="InterPro" id="IPR005829">
    <property type="entry name" value="Sugar_transporter_CS"/>
</dbReference>
<dbReference type="PROSITE" id="PS00216">
    <property type="entry name" value="SUGAR_TRANSPORT_1"/>
    <property type="match status" value="1"/>
</dbReference>
<feature type="transmembrane region" description="Helical" evidence="5">
    <location>
        <begin position="200"/>
        <end position="222"/>
    </location>
</feature>
<dbReference type="Gene3D" id="1.20.1250.20">
    <property type="entry name" value="MFS general substrate transporter like domains"/>
    <property type="match status" value="1"/>
</dbReference>
<organism evidence="7 8">
    <name type="scientific">Pseudomonas saponiphila</name>
    <dbReference type="NCBI Taxonomy" id="556534"/>
    <lineage>
        <taxon>Bacteria</taxon>
        <taxon>Pseudomonadati</taxon>
        <taxon>Pseudomonadota</taxon>
        <taxon>Gammaproteobacteria</taxon>
        <taxon>Pseudomonadales</taxon>
        <taxon>Pseudomonadaceae</taxon>
        <taxon>Pseudomonas</taxon>
    </lineage>
</organism>
<feature type="transmembrane region" description="Helical" evidence="5">
    <location>
        <begin position="364"/>
        <end position="387"/>
    </location>
</feature>
<feature type="transmembrane region" description="Helical" evidence="5">
    <location>
        <begin position="457"/>
        <end position="480"/>
    </location>
</feature>
<keyword evidence="3 5" id="KW-1133">Transmembrane helix</keyword>
<evidence type="ECO:0000256" key="2">
    <source>
        <dbReference type="ARBA" id="ARBA00022692"/>
    </source>
</evidence>
<keyword evidence="2 5" id="KW-0812">Transmembrane</keyword>
<feature type="transmembrane region" description="Helical" evidence="5">
    <location>
        <begin position="50"/>
        <end position="71"/>
    </location>
</feature>
<name>A0A1H4K7P5_9PSED</name>
<dbReference type="Gene3D" id="1.20.1720.10">
    <property type="entry name" value="Multidrug resistance protein D"/>
    <property type="match status" value="1"/>
</dbReference>
<feature type="transmembrane region" description="Helical" evidence="5">
    <location>
        <begin position="78"/>
        <end position="98"/>
    </location>
</feature>
<dbReference type="Proteomes" id="UP000198982">
    <property type="component" value="Unassembled WGS sequence"/>
</dbReference>
<evidence type="ECO:0000313" key="7">
    <source>
        <dbReference type="EMBL" id="SEB53942.1"/>
    </source>
</evidence>
<gene>
    <name evidence="7" type="ORF">SAMN05216178_1074</name>
</gene>
<evidence type="ECO:0000256" key="1">
    <source>
        <dbReference type="ARBA" id="ARBA00004141"/>
    </source>
</evidence>
<dbReference type="GO" id="GO:0022857">
    <property type="term" value="F:transmembrane transporter activity"/>
    <property type="evidence" value="ECO:0007669"/>
    <property type="project" value="InterPro"/>
</dbReference>
<protein>
    <submittedName>
        <fullName evidence="7">Sugar phosphate permease</fullName>
    </submittedName>
</protein>
<feature type="transmembrane region" description="Helical" evidence="5">
    <location>
        <begin position="140"/>
        <end position="163"/>
    </location>
</feature>
<dbReference type="SUPFAM" id="SSF103473">
    <property type="entry name" value="MFS general substrate transporter"/>
    <property type="match status" value="1"/>
</dbReference>
<feature type="transmembrane region" description="Helical" evidence="5">
    <location>
        <begin position="104"/>
        <end position="128"/>
    </location>
</feature>
<sequence length="495" mass="51675">MDSSAVASRPIYALVVVCIALFAIPLTITGSGVLLLPIAQDFASSYLQTQWVICSFMVSYAAFMAMTGVMADALGRKLSFVVGLVLFAIASAAAAGAGSLTQLIAARALTGVGAAAVTTAGSAILALAYTGPARVRAFTVFGTALGLGLAVGPLVAGSLVSLLHSWRPFFAAITAVLGVVALLGLGLPESRSQERQAVDWSGGALFTSLLILLVSAFSMVPAAGWSDPTVLCLFVGAGLLVPVFVKVENRAAHPIVNLQLLCNRQFLAVCLTPVFLGFGYISLLFYLPQYLTVVAGMSAMEIGIALMCSTLPSLLFPLFFSLMRQQLPLRTLMVVTFAFMVLGPLSLAWVIASPTLLNLAVPLFITGASFGVSLSYLDGAAVSVVPAQRSGMAAGMFNTFRLGGEALTIPLLGMVIMALLGRQADDRNAGLSVLVQGDLERAARLLSQPQEVLTEHLAFAMQEALIVIAAVSLVGLMIILKLSNQTLTKGVEYAH</sequence>
<feature type="transmembrane region" description="Helical" evidence="5">
    <location>
        <begin position="228"/>
        <end position="245"/>
    </location>
</feature>
<evidence type="ECO:0000256" key="5">
    <source>
        <dbReference type="SAM" id="Phobius"/>
    </source>
</evidence>
<dbReference type="PANTHER" id="PTHR42718">
    <property type="entry name" value="MAJOR FACILITATOR SUPERFAMILY MULTIDRUG TRANSPORTER MFSC"/>
    <property type="match status" value="1"/>
</dbReference>
<dbReference type="GO" id="GO:0016020">
    <property type="term" value="C:membrane"/>
    <property type="evidence" value="ECO:0007669"/>
    <property type="project" value="UniProtKB-SubCell"/>
</dbReference>
<keyword evidence="4 5" id="KW-0472">Membrane</keyword>
<dbReference type="PANTHER" id="PTHR42718:SF49">
    <property type="entry name" value="EXPORT PROTEIN"/>
    <property type="match status" value="1"/>
</dbReference>
<dbReference type="EMBL" id="FNTJ01000001">
    <property type="protein sequence ID" value="SEB53942.1"/>
    <property type="molecule type" value="Genomic_DNA"/>
</dbReference>
<dbReference type="CDD" id="cd17321">
    <property type="entry name" value="MFS_MMR_MDR_like"/>
    <property type="match status" value="1"/>
</dbReference>
<feature type="transmembrane region" description="Helical" evidence="5">
    <location>
        <begin position="266"/>
        <end position="287"/>
    </location>
</feature>
<feature type="transmembrane region" description="Helical" evidence="5">
    <location>
        <begin position="332"/>
        <end position="352"/>
    </location>
</feature>
<feature type="transmembrane region" description="Helical" evidence="5">
    <location>
        <begin position="12"/>
        <end position="38"/>
    </location>
</feature>
<dbReference type="AlphaFoldDB" id="A0A1H4K7P5"/>
<evidence type="ECO:0000259" key="6">
    <source>
        <dbReference type="PROSITE" id="PS50850"/>
    </source>
</evidence>
<dbReference type="Pfam" id="PF07690">
    <property type="entry name" value="MFS_1"/>
    <property type="match status" value="1"/>
</dbReference>
<keyword evidence="8" id="KW-1185">Reference proteome</keyword>